<protein>
    <submittedName>
        <fullName evidence="1">Uncharacterized protein</fullName>
    </submittedName>
</protein>
<organism evidence="1 2">
    <name type="scientific">Erwinia aeris</name>
    <dbReference type="NCBI Taxonomy" id="3239803"/>
    <lineage>
        <taxon>Bacteria</taxon>
        <taxon>Pseudomonadati</taxon>
        <taxon>Pseudomonadota</taxon>
        <taxon>Gammaproteobacteria</taxon>
        <taxon>Enterobacterales</taxon>
        <taxon>Erwiniaceae</taxon>
        <taxon>Erwinia</taxon>
    </lineage>
</organism>
<evidence type="ECO:0000313" key="1">
    <source>
        <dbReference type="EMBL" id="MEY8770410.1"/>
    </source>
</evidence>
<gene>
    <name evidence="1" type="ORF">AB6T85_08235</name>
</gene>
<name>A0ABV4E663_9GAMM</name>
<dbReference type="EMBL" id="JBGFFX010000003">
    <property type="protein sequence ID" value="MEY8770410.1"/>
    <property type="molecule type" value="Genomic_DNA"/>
</dbReference>
<dbReference type="RefSeq" id="WP_369895250.1">
    <property type="nucleotide sequence ID" value="NZ_JBGFFX010000003.1"/>
</dbReference>
<keyword evidence="2" id="KW-1185">Reference proteome</keyword>
<accession>A0ABV4E663</accession>
<reference evidence="1 2" key="1">
    <citation type="submission" date="2024-07" db="EMBL/GenBank/DDBJ databases">
        <authorList>
            <person name="Hebao G."/>
        </authorList>
    </citation>
    <scope>NUCLEOTIDE SEQUENCE [LARGE SCALE GENOMIC DNA]</scope>
    <source>
        <strain evidence="1 2">ACCC 02193</strain>
    </source>
</reference>
<sequence length="43" mass="4442">MAIREISAELWGAISGGNGYSNYEAGGAGKKIHGNQLYSGELA</sequence>
<dbReference type="Proteomes" id="UP001565243">
    <property type="component" value="Unassembled WGS sequence"/>
</dbReference>
<evidence type="ECO:0000313" key="2">
    <source>
        <dbReference type="Proteomes" id="UP001565243"/>
    </source>
</evidence>
<proteinExistence type="predicted"/>
<comment type="caution">
    <text evidence="1">The sequence shown here is derived from an EMBL/GenBank/DDBJ whole genome shotgun (WGS) entry which is preliminary data.</text>
</comment>